<proteinExistence type="predicted"/>
<evidence type="ECO:0000313" key="3">
    <source>
        <dbReference type="Proteomes" id="UP000596205"/>
    </source>
</evidence>
<gene>
    <name evidence="2" type="ORF">JFN94_26985</name>
</gene>
<dbReference type="EMBL" id="CP066770">
    <property type="protein sequence ID" value="QQK06857.1"/>
    <property type="molecule type" value="Genomic_DNA"/>
</dbReference>
<organism evidence="2 3">
    <name type="scientific">Burkholderia anthina</name>
    <dbReference type="NCBI Taxonomy" id="179879"/>
    <lineage>
        <taxon>Bacteria</taxon>
        <taxon>Pseudomonadati</taxon>
        <taxon>Pseudomonadota</taxon>
        <taxon>Betaproteobacteria</taxon>
        <taxon>Burkholderiales</taxon>
        <taxon>Burkholderiaceae</taxon>
        <taxon>Burkholderia</taxon>
        <taxon>Burkholderia cepacia complex</taxon>
    </lineage>
</organism>
<reference evidence="2 3" key="1">
    <citation type="submission" date="2020-12" db="EMBL/GenBank/DDBJ databases">
        <title>Complete genome sequence of Burkholderia anthina BJQ0011.</title>
        <authorList>
            <person name="Xu Y."/>
        </authorList>
    </citation>
    <scope>NUCLEOTIDE SEQUENCE [LARGE SCALE GENOMIC DNA]</scope>
    <source>
        <strain evidence="2 3">BJQ0011</strain>
    </source>
</reference>
<sequence>MRHVVETLRGKAQSALNTVGDPRRKPGGQRRAARLDHLRRRDIAEQALFSHLGKVPTRDVAHHLVLAPAVHGHRELRVVPRSLIRTVAFDRPDRHHGVGLREAETSARQQAQAEALRMPVRPGKYPEHNERAEQCIEIRLRGL</sequence>
<dbReference type="AlphaFoldDB" id="A0A7T7ALF7"/>
<protein>
    <submittedName>
        <fullName evidence="2">Uncharacterized protein</fullName>
    </submittedName>
</protein>
<name>A0A7T7ALF7_9BURK</name>
<feature type="region of interest" description="Disordered" evidence="1">
    <location>
        <begin position="9"/>
        <end position="32"/>
    </location>
</feature>
<accession>A0A7T7ALF7</accession>
<evidence type="ECO:0000313" key="2">
    <source>
        <dbReference type="EMBL" id="QQK06857.1"/>
    </source>
</evidence>
<evidence type="ECO:0000256" key="1">
    <source>
        <dbReference type="SAM" id="MobiDB-lite"/>
    </source>
</evidence>
<dbReference type="RefSeq" id="WP_175759949.1">
    <property type="nucleotide sequence ID" value="NZ_CADEUA010000003.1"/>
</dbReference>
<dbReference type="Proteomes" id="UP000596205">
    <property type="component" value="Chromosome 2"/>
</dbReference>
<dbReference type="KEGG" id="bann:JFN94_26985"/>